<sequence>MLWRYEITGVDTITLHFGDRIELALTQKVHTATRRLSAELGNRLIDCAPSYTSIMLRYDLLQDDLASLMATVAPILSSLHDTDENEEPPLVNIPVFYHPSVGPDLERIAGRAGISTEQVIELHTAQTYHVFAIGFAPGFAYLGEVPKSIATPRLATPRQNVPAGSLGIADTQTAIYPRNSPGGWNIIGRTPLAMFDTRREPNSLLQAGQRVRFHPIDRDEYLALGGELDGGFAR</sequence>
<accession>A0A1H4B3C2</accession>
<evidence type="ECO:0000259" key="4">
    <source>
        <dbReference type="SMART" id="SM00796"/>
    </source>
</evidence>
<dbReference type="PANTHER" id="PTHR34698">
    <property type="entry name" value="5-OXOPROLINASE SUBUNIT B"/>
    <property type="match status" value="1"/>
</dbReference>
<gene>
    <name evidence="5" type="ORF">SAMN02745729_103160</name>
</gene>
<dbReference type="InterPro" id="IPR029000">
    <property type="entry name" value="Cyclophilin-like_dom_sf"/>
</dbReference>
<keyword evidence="1" id="KW-0547">Nucleotide-binding</keyword>
<dbReference type="AlphaFoldDB" id="A0A1H4B3C2"/>
<evidence type="ECO:0000256" key="2">
    <source>
        <dbReference type="ARBA" id="ARBA00022801"/>
    </source>
</evidence>
<name>A0A1H4B3C2_9GAMM</name>
<dbReference type="STRING" id="1122198.SAMN02745729_103160"/>
<dbReference type="Gene3D" id="2.40.100.10">
    <property type="entry name" value="Cyclophilin-like"/>
    <property type="match status" value="1"/>
</dbReference>
<dbReference type="InterPro" id="IPR010016">
    <property type="entry name" value="PxpB"/>
</dbReference>
<dbReference type="GO" id="GO:0005524">
    <property type="term" value="F:ATP binding"/>
    <property type="evidence" value="ECO:0007669"/>
    <property type="project" value="UniProtKB-KW"/>
</dbReference>
<protein>
    <submittedName>
        <fullName evidence="5">Sensor histidine kinase inhibitor, KipI family</fullName>
    </submittedName>
</protein>
<dbReference type="OrthoDB" id="9778567at2"/>
<dbReference type="Gene3D" id="3.30.1360.40">
    <property type="match status" value="1"/>
</dbReference>
<evidence type="ECO:0000256" key="1">
    <source>
        <dbReference type="ARBA" id="ARBA00022741"/>
    </source>
</evidence>
<evidence type="ECO:0000313" key="5">
    <source>
        <dbReference type="EMBL" id="SEA42599.1"/>
    </source>
</evidence>
<reference evidence="6" key="1">
    <citation type="submission" date="2016-10" db="EMBL/GenBank/DDBJ databases">
        <authorList>
            <person name="Varghese N."/>
            <person name="Submissions S."/>
        </authorList>
    </citation>
    <scope>NUCLEOTIDE SEQUENCE [LARGE SCALE GENOMIC DNA]</scope>
    <source>
        <strain evidence="6">DSM 11526</strain>
    </source>
</reference>
<dbReference type="NCBIfam" id="TIGR00370">
    <property type="entry name" value="5-oxoprolinase subunit PxpB"/>
    <property type="match status" value="1"/>
</dbReference>
<dbReference type="Proteomes" id="UP000242469">
    <property type="component" value="Unassembled WGS sequence"/>
</dbReference>
<keyword evidence="3" id="KW-0067">ATP-binding</keyword>
<dbReference type="RefSeq" id="WP_091824245.1">
    <property type="nucleotide sequence ID" value="NZ_FNRJ01000003.1"/>
</dbReference>
<evidence type="ECO:0000313" key="6">
    <source>
        <dbReference type="Proteomes" id="UP000242469"/>
    </source>
</evidence>
<dbReference type="PANTHER" id="PTHR34698:SF2">
    <property type="entry name" value="5-OXOPROLINASE SUBUNIT B"/>
    <property type="match status" value="1"/>
</dbReference>
<proteinExistence type="predicted"/>
<keyword evidence="6" id="KW-1185">Reference proteome</keyword>
<feature type="domain" description="Carboxyltransferase" evidence="4">
    <location>
        <begin position="3"/>
        <end position="205"/>
    </location>
</feature>
<dbReference type="InterPro" id="IPR003833">
    <property type="entry name" value="CT_C_D"/>
</dbReference>
<organism evidence="5 6">
    <name type="scientific">Marinobacterium iners DSM 11526</name>
    <dbReference type="NCBI Taxonomy" id="1122198"/>
    <lineage>
        <taxon>Bacteria</taxon>
        <taxon>Pseudomonadati</taxon>
        <taxon>Pseudomonadota</taxon>
        <taxon>Gammaproteobacteria</taxon>
        <taxon>Oceanospirillales</taxon>
        <taxon>Oceanospirillaceae</taxon>
        <taxon>Marinobacterium</taxon>
    </lineage>
</organism>
<evidence type="ECO:0000256" key="3">
    <source>
        <dbReference type="ARBA" id="ARBA00022840"/>
    </source>
</evidence>
<keyword evidence="2" id="KW-0378">Hydrolase</keyword>
<dbReference type="SUPFAM" id="SSF160467">
    <property type="entry name" value="PH0987 N-terminal domain-like"/>
    <property type="match status" value="1"/>
</dbReference>
<dbReference type="GO" id="GO:0016787">
    <property type="term" value="F:hydrolase activity"/>
    <property type="evidence" value="ECO:0007669"/>
    <property type="project" value="UniProtKB-KW"/>
</dbReference>
<dbReference type="SMART" id="SM00796">
    <property type="entry name" value="AHS1"/>
    <property type="match status" value="1"/>
</dbReference>
<dbReference type="EMBL" id="FNRJ01000003">
    <property type="protein sequence ID" value="SEA42599.1"/>
    <property type="molecule type" value="Genomic_DNA"/>
</dbReference>
<dbReference type="Pfam" id="PF02682">
    <property type="entry name" value="CT_C_D"/>
    <property type="match status" value="1"/>
</dbReference>
<dbReference type="SUPFAM" id="SSF50891">
    <property type="entry name" value="Cyclophilin-like"/>
    <property type="match status" value="1"/>
</dbReference>